<keyword evidence="5 9" id="KW-0560">Oxidoreductase</keyword>
<sequence length="399" mass="45230">MATTVEHDIRRQRRNAVAGFFSTASIRQLEPIIQATMSRLLERLEETAQAGSPPVPIHHIFKACTSDVINKYAFGECFAFMERADFGKSYFNATDMFFGLNHIMIFFPWFATLMQKTPGWFVKAIMPNVAELVDKKSWWIDRVREIRNSPNPERIKSTIFEGILNSNLPAADKTDTRLASEPQLVIFASEGTTAFTLTAAMYEILANPAVLERLKAELCTAVPDEDSIPSFSQVDGLPFLNAVIQEVIRLHPGVMDRQMRVPASQPVIYQDKNRSGREYVVPAGFLVSMSPLCLHLNPDVYEDPYVFRPQRWIDNPQLARAFLGFSRGTRSCVGMNSARREMAIVLGTLFRRYDLYHGKPGRTLELYDTERARDVDANFDMIIPVPAKGSKGVRIRVRN</sequence>
<keyword evidence="6 8" id="KW-0408">Iron</keyword>
<keyword evidence="4 8" id="KW-0479">Metal-binding</keyword>
<gene>
    <name evidence="10" type="ORF">PEGY_LOCUS9065</name>
</gene>
<dbReference type="InterPro" id="IPR050121">
    <property type="entry name" value="Cytochrome_P450_monoxygenase"/>
</dbReference>
<dbReference type="Proteomes" id="UP001154252">
    <property type="component" value="Unassembled WGS sequence"/>
</dbReference>
<evidence type="ECO:0000256" key="2">
    <source>
        <dbReference type="ARBA" id="ARBA00010617"/>
    </source>
</evidence>
<dbReference type="GO" id="GO:0016705">
    <property type="term" value="F:oxidoreductase activity, acting on paired donors, with incorporation or reduction of molecular oxygen"/>
    <property type="evidence" value="ECO:0007669"/>
    <property type="project" value="InterPro"/>
</dbReference>
<dbReference type="CDD" id="cd11062">
    <property type="entry name" value="CYP58-like"/>
    <property type="match status" value="1"/>
</dbReference>
<dbReference type="Pfam" id="PF00067">
    <property type="entry name" value="p450"/>
    <property type="match status" value="1"/>
</dbReference>
<dbReference type="InterPro" id="IPR002401">
    <property type="entry name" value="Cyt_P450_E_grp-I"/>
</dbReference>
<organism evidence="10 11">
    <name type="scientific">Penicillium egyptiacum</name>
    <dbReference type="NCBI Taxonomy" id="1303716"/>
    <lineage>
        <taxon>Eukaryota</taxon>
        <taxon>Fungi</taxon>
        <taxon>Dikarya</taxon>
        <taxon>Ascomycota</taxon>
        <taxon>Pezizomycotina</taxon>
        <taxon>Eurotiomycetes</taxon>
        <taxon>Eurotiomycetidae</taxon>
        <taxon>Eurotiales</taxon>
        <taxon>Aspergillaceae</taxon>
        <taxon>Penicillium</taxon>
    </lineage>
</organism>
<dbReference type="InterPro" id="IPR017972">
    <property type="entry name" value="Cyt_P450_CS"/>
</dbReference>
<evidence type="ECO:0000313" key="10">
    <source>
        <dbReference type="EMBL" id="CAG8908195.1"/>
    </source>
</evidence>
<dbReference type="PRINTS" id="PR00385">
    <property type="entry name" value="P450"/>
</dbReference>
<evidence type="ECO:0000256" key="3">
    <source>
        <dbReference type="ARBA" id="ARBA00022617"/>
    </source>
</evidence>
<dbReference type="OrthoDB" id="3945418at2759"/>
<evidence type="ECO:0000256" key="1">
    <source>
        <dbReference type="ARBA" id="ARBA00001971"/>
    </source>
</evidence>
<keyword evidence="11" id="KW-1185">Reference proteome</keyword>
<dbReference type="GO" id="GO:0020037">
    <property type="term" value="F:heme binding"/>
    <property type="evidence" value="ECO:0007669"/>
    <property type="project" value="InterPro"/>
</dbReference>
<evidence type="ECO:0000256" key="6">
    <source>
        <dbReference type="ARBA" id="ARBA00023004"/>
    </source>
</evidence>
<keyword evidence="7 9" id="KW-0503">Monooxygenase</keyword>
<protein>
    <recommendedName>
        <fullName evidence="12">Cytochrome P450</fullName>
    </recommendedName>
</protein>
<name>A0A9W4KNR9_9EURO</name>
<comment type="similarity">
    <text evidence="2 9">Belongs to the cytochrome P450 family.</text>
</comment>
<dbReference type="AlphaFoldDB" id="A0A9W4KNR9"/>
<dbReference type="GO" id="GO:0004497">
    <property type="term" value="F:monooxygenase activity"/>
    <property type="evidence" value="ECO:0007669"/>
    <property type="project" value="UniProtKB-KW"/>
</dbReference>
<evidence type="ECO:0000256" key="9">
    <source>
        <dbReference type="RuleBase" id="RU000461"/>
    </source>
</evidence>
<dbReference type="PANTHER" id="PTHR24305:SF157">
    <property type="entry name" value="N-ACETYLTRYPTOPHAN 6-HYDROXYLASE IVOC-RELATED"/>
    <property type="match status" value="1"/>
</dbReference>
<dbReference type="PANTHER" id="PTHR24305">
    <property type="entry name" value="CYTOCHROME P450"/>
    <property type="match status" value="1"/>
</dbReference>
<dbReference type="GO" id="GO:0043386">
    <property type="term" value="P:mycotoxin biosynthetic process"/>
    <property type="evidence" value="ECO:0007669"/>
    <property type="project" value="UniProtKB-ARBA"/>
</dbReference>
<dbReference type="InterPro" id="IPR036396">
    <property type="entry name" value="Cyt_P450_sf"/>
</dbReference>
<evidence type="ECO:0000313" key="11">
    <source>
        <dbReference type="Proteomes" id="UP001154252"/>
    </source>
</evidence>
<evidence type="ECO:0000256" key="4">
    <source>
        <dbReference type="ARBA" id="ARBA00022723"/>
    </source>
</evidence>
<comment type="caution">
    <text evidence="10">The sequence shown here is derived from an EMBL/GenBank/DDBJ whole genome shotgun (WGS) entry which is preliminary data.</text>
</comment>
<dbReference type="PROSITE" id="PS00086">
    <property type="entry name" value="CYTOCHROME_P450"/>
    <property type="match status" value="1"/>
</dbReference>
<evidence type="ECO:0008006" key="12">
    <source>
        <dbReference type="Google" id="ProtNLM"/>
    </source>
</evidence>
<evidence type="ECO:0000256" key="8">
    <source>
        <dbReference type="PIRSR" id="PIRSR602401-1"/>
    </source>
</evidence>
<dbReference type="PRINTS" id="PR00463">
    <property type="entry name" value="EP450I"/>
</dbReference>
<keyword evidence="3 8" id="KW-0349">Heme</keyword>
<evidence type="ECO:0000256" key="5">
    <source>
        <dbReference type="ARBA" id="ARBA00023002"/>
    </source>
</evidence>
<dbReference type="EMBL" id="CAJVRC010000892">
    <property type="protein sequence ID" value="CAG8908195.1"/>
    <property type="molecule type" value="Genomic_DNA"/>
</dbReference>
<feature type="binding site" description="axial binding residue" evidence="8">
    <location>
        <position position="332"/>
    </location>
    <ligand>
        <name>heme</name>
        <dbReference type="ChEBI" id="CHEBI:30413"/>
    </ligand>
    <ligandPart>
        <name>Fe</name>
        <dbReference type="ChEBI" id="CHEBI:18248"/>
    </ligandPart>
</feature>
<accession>A0A9W4KNR9</accession>
<comment type="cofactor">
    <cofactor evidence="1 8">
        <name>heme</name>
        <dbReference type="ChEBI" id="CHEBI:30413"/>
    </cofactor>
</comment>
<dbReference type="InterPro" id="IPR001128">
    <property type="entry name" value="Cyt_P450"/>
</dbReference>
<evidence type="ECO:0000256" key="7">
    <source>
        <dbReference type="ARBA" id="ARBA00023033"/>
    </source>
</evidence>
<dbReference type="Gene3D" id="1.10.630.10">
    <property type="entry name" value="Cytochrome P450"/>
    <property type="match status" value="1"/>
</dbReference>
<reference evidence="10" key="1">
    <citation type="submission" date="2021-07" db="EMBL/GenBank/DDBJ databases">
        <authorList>
            <person name="Branca A.L. A."/>
        </authorList>
    </citation>
    <scope>NUCLEOTIDE SEQUENCE</scope>
</reference>
<proteinExistence type="inferred from homology"/>
<dbReference type="GO" id="GO:0005506">
    <property type="term" value="F:iron ion binding"/>
    <property type="evidence" value="ECO:0007669"/>
    <property type="project" value="InterPro"/>
</dbReference>
<dbReference type="SUPFAM" id="SSF48264">
    <property type="entry name" value="Cytochrome P450"/>
    <property type="match status" value="1"/>
</dbReference>